<keyword evidence="2" id="KW-0813">Transport</keyword>
<dbReference type="GO" id="GO:0016301">
    <property type="term" value="F:kinase activity"/>
    <property type="evidence" value="ECO:0007669"/>
    <property type="project" value="UniProtKB-KW"/>
</dbReference>
<evidence type="ECO:0000256" key="7">
    <source>
        <dbReference type="ARBA" id="ARBA00022777"/>
    </source>
</evidence>
<dbReference type="GO" id="GO:0008982">
    <property type="term" value="F:protein-N(PI)-phosphohistidine-sugar phosphotransferase activity"/>
    <property type="evidence" value="ECO:0007669"/>
    <property type="project" value="InterPro"/>
</dbReference>
<evidence type="ECO:0000259" key="10">
    <source>
        <dbReference type="PROSITE" id="PS51101"/>
    </source>
</evidence>
<comment type="caution">
    <text evidence="11">The sequence shown here is derived from an EMBL/GenBank/DDBJ whole genome shotgun (WGS) entry which is preliminary data.</text>
</comment>
<dbReference type="InterPro" id="IPR004720">
    <property type="entry name" value="PTS_IIB_sorbose-sp"/>
</dbReference>
<evidence type="ECO:0000313" key="12">
    <source>
        <dbReference type="Proteomes" id="UP000297714"/>
    </source>
</evidence>
<reference evidence="11 12" key="1">
    <citation type="submission" date="2019-04" db="EMBL/GenBank/DDBJ databases">
        <authorList>
            <person name="Poehlein A."/>
            <person name="Bengelsdorf F.R."/>
            <person name="Duerre P."/>
            <person name="Daniel R."/>
        </authorList>
    </citation>
    <scope>NUCLEOTIDE SEQUENCE [LARGE SCALE GENOMIC DNA]</scope>
    <source>
        <strain evidence="11 12">BS-1</strain>
    </source>
</reference>
<dbReference type="NCBIfam" id="NF007288">
    <property type="entry name" value="PRK09756.1"/>
    <property type="match status" value="1"/>
</dbReference>
<comment type="subcellular location">
    <subcellularLocation>
        <location evidence="1">Cytoplasm</location>
    </subcellularLocation>
</comment>
<dbReference type="Gene3D" id="3.40.35.10">
    <property type="entry name" value="Phosphotransferase system, sorbose subfamily IIB component"/>
    <property type="match status" value="1"/>
</dbReference>
<proteinExistence type="predicted"/>
<gene>
    <name evidence="11" type="primary">levE</name>
    <name evidence="11" type="ORF">CAGA_16130</name>
</gene>
<evidence type="ECO:0000256" key="9">
    <source>
        <dbReference type="PIRSR" id="PIRSR618455-2"/>
    </source>
</evidence>
<name>A0A4Z0YFA1_9FIRM</name>
<dbReference type="AlphaFoldDB" id="A0A4Z0YFA1"/>
<dbReference type="Pfam" id="PF03830">
    <property type="entry name" value="PTSIIB_sorb"/>
    <property type="match status" value="1"/>
</dbReference>
<evidence type="ECO:0000313" key="11">
    <source>
        <dbReference type="EMBL" id="TGJ76406.1"/>
    </source>
</evidence>
<protein>
    <submittedName>
        <fullName evidence="11">Fructose-specific phosphotransferase enzyme IIB component</fullName>
    </submittedName>
</protein>
<dbReference type="Proteomes" id="UP000297714">
    <property type="component" value="Unassembled WGS sequence"/>
</dbReference>
<evidence type="ECO:0000256" key="8">
    <source>
        <dbReference type="PIRSR" id="PIRSR618455-1"/>
    </source>
</evidence>
<dbReference type="InterPro" id="IPR018455">
    <property type="entry name" value="PTS_IIB_sorbose-sp_subgr"/>
</dbReference>
<dbReference type="OrthoDB" id="9788818at2"/>
<evidence type="ECO:0000256" key="3">
    <source>
        <dbReference type="ARBA" id="ARBA00022490"/>
    </source>
</evidence>
<organism evidence="11 12">
    <name type="scientific">Caproiciproducens galactitolivorans</name>
    <dbReference type="NCBI Taxonomy" id="642589"/>
    <lineage>
        <taxon>Bacteria</taxon>
        <taxon>Bacillati</taxon>
        <taxon>Bacillota</taxon>
        <taxon>Clostridia</taxon>
        <taxon>Eubacteriales</taxon>
        <taxon>Acutalibacteraceae</taxon>
        <taxon>Caproiciproducens</taxon>
    </lineage>
</organism>
<dbReference type="RefSeq" id="WP_135659617.1">
    <property type="nucleotide sequence ID" value="NZ_JAJUFJ010000005.1"/>
</dbReference>
<feature type="domain" description="PTS EIIB type-4" evidence="10">
    <location>
        <begin position="2"/>
        <end position="159"/>
    </location>
</feature>
<feature type="active site" description="Pros-phosphohistidine intermediate; for EIIB activity" evidence="8">
    <location>
        <position position="17"/>
    </location>
</feature>
<accession>A0A4Z0YFA1</accession>
<evidence type="ECO:0000256" key="5">
    <source>
        <dbReference type="ARBA" id="ARBA00022679"/>
    </source>
</evidence>
<evidence type="ECO:0000256" key="4">
    <source>
        <dbReference type="ARBA" id="ARBA00022597"/>
    </source>
</evidence>
<evidence type="ECO:0000256" key="6">
    <source>
        <dbReference type="ARBA" id="ARBA00022683"/>
    </source>
</evidence>
<dbReference type="NCBIfam" id="TIGR00854">
    <property type="entry name" value="pts-sorbose"/>
    <property type="match status" value="1"/>
</dbReference>
<evidence type="ECO:0000256" key="2">
    <source>
        <dbReference type="ARBA" id="ARBA00022448"/>
    </source>
</evidence>
<dbReference type="GO" id="GO:0009401">
    <property type="term" value="P:phosphoenolpyruvate-dependent sugar phosphotransferase system"/>
    <property type="evidence" value="ECO:0007669"/>
    <property type="project" value="UniProtKB-KW"/>
</dbReference>
<keyword evidence="3" id="KW-0963">Cytoplasm</keyword>
<keyword evidence="7" id="KW-0418">Kinase</keyword>
<keyword evidence="12" id="KW-1185">Reference proteome</keyword>
<dbReference type="InterPro" id="IPR036667">
    <property type="entry name" value="PTS_IIB_sorbose-sp_sf"/>
</dbReference>
<feature type="modified residue" description="Phosphohistidine; by EIIA" evidence="9">
    <location>
        <position position="17"/>
    </location>
</feature>
<keyword evidence="5 11" id="KW-0808">Transferase</keyword>
<dbReference type="EMBL" id="SRMQ01000006">
    <property type="protein sequence ID" value="TGJ76406.1"/>
    <property type="molecule type" value="Genomic_DNA"/>
</dbReference>
<dbReference type="NCBIfam" id="NF008508">
    <property type="entry name" value="PRK11425.1"/>
    <property type="match status" value="1"/>
</dbReference>
<dbReference type="GO" id="GO:0005737">
    <property type="term" value="C:cytoplasm"/>
    <property type="evidence" value="ECO:0007669"/>
    <property type="project" value="UniProtKB-SubCell"/>
</dbReference>
<evidence type="ECO:0000256" key="1">
    <source>
        <dbReference type="ARBA" id="ARBA00004496"/>
    </source>
</evidence>
<dbReference type="PROSITE" id="PS51101">
    <property type="entry name" value="PTS_EIIB_TYPE_4"/>
    <property type="match status" value="1"/>
</dbReference>
<dbReference type="CDD" id="cd00001">
    <property type="entry name" value="PTS_IIB_man"/>
    <property type="match status" value="1"/>
</dbReference>
<sequence length="159" mass="17606">MGNPNILLTRIDNRLVHGQVGVTWTMTLGANLLLVADDDVAHDEIQQQLMAMTAESSNAGIRFFTLQKTIDIIGKAAPSQKIFIICRTPAAVRTLLEGGVPIKEVNVGNMHFTSGKRQLSKKVYVNDKDMEDLQAIQAMNVDLYIQDVPGDIKEYIPKK</sequence>
<keyword evidence="4" id="KW-0762">Sugar transport</keyword>
<dbReference type="SUPFAM" id="SSF52728">
    <property type="entry name" value="PTS IIb component"/>
    <property type="match status" value="1"/>
</dbReference>
<keyword evidence="6" id="KW-0598">Phosphotransferase system</keyword>